<keyword evidence="1" id="KW-0812">Transmembrane</keyword>
<dbReference type="RefSeq" id="WP_061974132.1">
    <property type="nucleotide sequence ID" value="NZ_FMAV01000003.1"/>
</dbReference>
<accession>A0A0V8J4V0</accession>
<reference evidence="2 3" key="1">
    <citation type="journal article" date="2014" name="Antonie Van Leeuwenhoek">
        <title>Fictibacillus enclensis sp. nov., isolated from marine sediment.</title>
        <authorList>
            <person name="Dastager S.G."/>
            <person name="Mawlankar R."/>
            <person name="Srinivasan K."/>
            <person name="Tang S.K."/>
            <person name="Lee J.C."/>
            <person name="Ramana V.V."/>
            <person name="Shouche Y.S."/>
        </authorList>
    </citation>
    <scope>NUCLEOTIDE SEQUENCE [LARGE SCALE GENOMIC DNA]</scope>
    <source>
        <strain evidence="2 3">NIO-1003</strain>
    </source>
</reference>
<feature type="transmembrane region" description="Helical" evidence="1">
    <location>
        <begin position="7"/>
        <end position="27"/>
    </location>
</feature>
<gene>
    <name evidence="2" type="ORF">AS030_17870</name>
</gene>
<protein>
    <submittedName>
        <fullName evidence="2">Uncharacterized protein</fullName>
    </submittedName>
</protein>
<proteinExistence type="predicted"/>
<keyword evidence="1" id="KW-0472">Membrane</keyword>
<sequence length="85" mass="9623">MKVLRKHLIIITGLFCFAHIIFDFSALGKTTDVILALFFLLLLIYTTLFQKWQGNSLNDRLNPFTDTAKGPLSSTGLFLILHQPV</sequence>
<keyword evidence="1" id="KW-1133">Transmembrane helix</keyword>
<keyword evidence="3" id="KW-1185">Reference proteome</keyword>
<name>A0A0V8J4V0_9BACL</name>
<feature type="transmembrane region" description="Helical" evidence="1">
    <location>
        <begin position="33"/>
        <end position="50"/>
    </location>
</feature>
<dbReference type="AlphaFoldDB" id="A0A0V8J4V0"/>
<comment type="caution">
    <text evidence="2">The sequence shown here is derived from an EMBL/GenBank/DDBJ whole genome shotgun (WGS) entry which is preliminary data.</text>
</comment>
<organism evidence="2 3">
    <name type="scientific">Fictibacillus enclensis</name>
    <dbReference type="NCBI Taxonomy" id="1017270"/>
    <lineage>
        <taxon>Bacteria</taxon>
        <taxon>Bacillati</taxon>
        <taxon>Bacillota</taxon>
        <taxon>Bacilli</taxon>
        <taxon>Bacillales</taxon>
        <taxon>Fictibacillaceae</taxon>
        <taxon>Fictibacillus</taxon>
    </lineage>
</organism>
<evidence type="ECO:0000256" key="1">
    <source>
        <dbReference type="SAM" id="Phobius"/>
    </source>
</evidence>
<evidence type="ECO:0000313" key="3">
    <source>
        <dbReference type="Proteomes" id="UP000054099"/>
    </source>
</evidence>
<dbReference type="Proteomes" id="UP000054099">
    <property type="component" value="Unassembled WGS sequence"/>
</dbReference>
<dbReference type="EMBL" id="LNQN01000005">
    <property type="protein sequence ID" value="KSU82135.1"/>
    <property type="molecule type" value="Genomic_DNA"/>
</dbReference>
<evidence type="ECO:0000313" key="2">
    <source>
        <dbReference type="EMBL" id="KSU82135.1"/>
    </source>
</evidence>